<dbReference type="SUPFAM" id="SSF47384">
    <property type="entry name" value="Homodimeric domain of signal transducing histidine kinase"/>
    <property type="match status" value="1"/>
</dbReference>
<dbReference type="Gene3D" id="3.30.565.10">
    <property type="entry name" value="Histidine kinase-like ATPase, C-terminal domain"/>
    <property type="match status" value="1"/>
</dbReference>
<keyword evidence="3" id="KW-0597">Phosphoprotein</keyword>
<dbReference type="GO" id="GO:0005886">
    <property type="term" value="C:plasma membrane"/>
    <property type="evidence" value="ECO:0007669"/>
    <property type="project" value="TreeGrafter"/>
</dbReference>
<evidence type="ECO:0000256" key="8">
    <source>
        <dbReference type="SAM" id="Phobius"/>
    </source>
</evidence>
<evidence type="ECO:0000259" key="9">
    <source>
        <dbReference type="PROSITE" id="PS50109"/>
    </source>
</evidence>
<keyword evidence="5 8" id="KW-0812">Transmembrane</keyword>
<protein>
    <recommendedName>
        <fullName evidence="2">histidine kinase</fullName>
        <ecNumber evidence="2">2.7.13.3</ecNumber>
    </recommendedName>
</protein>
<evidence type="ECO:0000313" key="11">
    <source>
        <dbReference type="Proteomes" id="UP000004095"/>
    </source>
</evidence>
<dbReference type="Pfam" id="PF00512">
    <property type="entry name" value="HisKA"/>
    <property type="match status" value="1"/>
</dbReference>
<dbReference type="PANTHER" id="PTHR45436">
    <property type="entry name" value="SENSOR HISTIDINE KINASE YKOH"/>
    <property type="match status" value="1"/>
</dbReference>
<dbReference type="InterPro" id="IPR003661">
    <property type="entry name" value="HisK_dim/P_dom"/>
</dbReference>
<dbReference type="Gene3D" id="1.10.287.130">
    <property type="match status" value="1"/>
</dbReference>
<keyword evidence="7 8" id="KW-1133">Transmembrane helix</keyword>
<evidence type="ECO:0000256" key="6">
    <source>
        <dbReference type="ARBA" id="ARBA00022777"/>
    </source>
</evidence>
<dbReference type="InterPro" id="IPR005467">
    <property type="entry name" value="His_kinase_dom"/>
</dbReference>
<dbReference type="PANTHER" id="PTHR45436:SF5">
    <property type="entry name" value="SENSOR HISTIDINE KINASE TRCS"/>
    <property type="match status" value="1"/>
</dbReference>
<dbReference type="OrthoDB" id="1522504at2"/>
<dbReference type="RefSeq" id="WP_002696913.1">
    <property type="nucleotide sequence ID" value="NZ_AAWS01000012.1"/>
</dbReference>
<keyword evidence="8" id="KW-0472">Membrane</keyword>
<dbReference type="CDD" id="cd00082">
    <property type="entry name" value="HisKA"/>
    <property type="match status" value="1"/>
</dbReference>
<dbReference type="InterPro" id="IPR003594">
    <property type="entry name" value="HATPase_dom"/>
</dbReference>
<dbReference type="SUPFAM" id="SSF55874">
    <property type="entry name" value="ATPase domain of HSP90 chaperone/DNA topoisomerase II/histidine kinase"/>
    <property type="match status" value="1"/>
</dbReference>
<dbReference type="Pfam" id="PF02518">
    <property type="entry name" value="HATPase_c"/>
    <property type="match status" value="1"/>
</dbReference>
<evidence type="ECO:0000313" key="10">
    <source>
        <dbReference type="EMBL" id="EAY29243.1"/>
    </source>
</evidence>
<keyword evidence="6 10" id="KW-0418">Kinase</keyword>
<feature type="transmembrane region" description="Helical" evidence="8">
    <location>
        <begin position="9"/>
        <end position="30"/>
    </location>
</feature>
<accession>A1ZKL7</accession>
<dbReference type="eggNOG" id="COG0642">
    <property type="taxonomic scope" value="Bacteria"/>
</dbReference>
<keyword evidence="11" id="KW-1185">Reference proteome</keyword>
<keyword evidence="4" id="KW-0808">Transferase</keyword>
<dbReference type="PROSITE" id="PS50109">
    <property type="entry name" value="HIS_KIN"/>
    <property type="match status" value="1"/>
</dbReference>
<name>A1ZKL7_MICM2</name>
<comment type="caution">
    <text evidence="10">The sequence shown here is derived from an EMBL/GenBank/DDBJ whole genome shotgun (WGS) entry which is preliminary data.</text>
</comment>
<dbReference type="AlphaFoldDB" id="A1ZKL7"/>
<evidence type="ECO:0000256" key="4">
    <source>
        <dbReference type="ARBA" id="ARBA00022679"/>
    </source>
</evidence>
<comment type="catalytic activity">
    <reaction evidence="1">
        <text>ATP + protein L-histidine = ADP + protein N-phospho-L-histidine.</text>
        <dbReference type="EC" id="2.7.13.3"/>
    </reaction>
</comment>
<dbReference type="Proteomes" id="UP000004095">
    <property type="component" value="Unassembled WGS sequence"/>
</dbReference>
<proteinExistence type="predicted"/>
<organism evidence="10 11">
    <name type="scientific">Microscilla marina ATCC 23134</name>
    <dbReference type="NCBI Taxonomy" id="313606"/>
    <lineage>
        <taxon>Bacteria</taxon>
        <taxon>Pseudomonadati</taxon>
        <taxon>Bacteroidota</taxon>
        <taxon>Cytophagia</taxon>
        <taxon>Cytophagales</taxon>
        <taxon>Microscillaceae</taxon>
        <taxon>Microscilla</taxon>
    </lineage>
</organism>
<evidence type="ECO:0000256" key="1">
    <source>
        <dbReference type="ARBA" id="ARBA00000085"/>
    </source>
</evidence>
<dbReference type="InterPro" id="IPR036097">
    <property type="entry name" value="HisK_dim/P_sf"/>
</dbReference>
<gene>
    <name evidence="10" type="ORF">M23134_02434</name>
</gene>
<dbReference type="InterPro" id="IPR036890">
    <property type="entry name" value="HATPase_C_sf"/>
</dbReference>
<dbReference type="InterPro" id="IPR050428">
    <property type="entry name" value="TCS_sensor_his_kinase"/>
</dbReference>
<reference evidence="10 11" key="1">
    <citation type="submission" date="2007-01" db="EMBL/GenBank/DDBJ databases">
        <authorList>
            <person name="Haygood M."/>
            <person name="Podell S."/>
            <person name="Anderson C."/>
            <person name="Hopkinson B."/>
            <person name="Roe K."/>
            <person name="Barbeau K."/>
            <person name="Gaasterland T."/>
            <person name="Ferriera S."/>
            <person name="Johnson J."/>
            <person name="Kravitz S."/>
            <person name="Beeson K."/>
            <person name="Sutton G."/>
            <person name="Rogers Y.-H."/>
            <person name="Friedman R."/>
            <person name="Frazier M."/>
            <person name="Venter J.C."/>
        </authorList>
    </citation>
    <scope>NUCLEOTIDE SEQUENCE [LARGE SCALE GENOMIC DNA]</scope>
    <source>
        <strain evidence="10 11">ATCC 23134</strain>
    </source>
</reference>
<sequence>MKLLTKTTIYYVLIATLVFGVGGTVTYYTVLSLINEDISEYFDRKELNYMTKIASGRFTPRTHKTHGHSHHKGVKHDYFHHHFEETDQNLKLFHYGKSHNIYQFITPPAKITSEINDTTLTMGEWQISVRRKCVVRKVKNAYYKICIYKSLEEADDEIEAVIGTVVYLFVSLLIVMLVANYYLSRRLLQPFHQTLGAIKGFRVTNTAPLELQQSNILEFEELNTLVLDMTDKIRDDYRNLKEFTENASHEIQTPLAIIKSKIELLIQSSLNDEQMQHLQSIYEVSNRLSKINKALLLLAKIENQQFQQTHTIDLGELVTKHLQNFQELIEMKNICLKTDLQTSAQISFNPVLADVLISNLLSNAIRHNYQGGEIIVGLTHNVLKINNTGTTDGIKGEAMFERFKKGNNANNSVGLGLSIVKKICDTNQIDIVHLYRTSVHEFQITF</sequence>
<dbReference type="GO" id="GO:0000155">
    <property type="term" value="F:phosphorelay sensor kinase activity"/>
    <property type="evidence" value="ECO:0007669"/>
    <property type="project" value="InterPro"/>
</dbReference>
<dbReference type="EMBL" id="AAWS01000012">
    <property type="protein sequence ID" value="EAY29243.1"/>
    <property type="molecule type" value="Genomic_DNA"/>
</dbReference>
<evidence type="ECO:0000256" key="2">
    <source>
        <dbReference type="ARBA" id="ARBA00012438"/>
    </source>
</evidence>
<evidence type="ECO:0000256" key="3">
    <source>
        <dbReference type="ARBA" id="ARBA00022553"/>
    </source>
</evidence>
<evidence type="ECO:0000256" key="7">
    <source>
        <dbReference type="ARBA" id="ARBA00022989"/>
    </source>
</evidence>
<evidence type="ECO:0000256" key="5">
    <source>
        <dbReference type="ARBA" id="ARBA00022692"/>
    </source>
</evidence>
<feature type="domain" description="Histidine kinase" evidence="9">
    <location>
        <begin position="246"/>
        <end position="446"/>
    </location>
</feature>
<dbReference type="EC" id="2.7.13.3" evidence="2"/>
<dbReference type="SMART" id="SM00388">
    <property type="entry name" value="HisKA"/>
    <property type="match status" value="1"/>
</dbReference>
<feature type="transmembrane region" description="Helical" evidence="8">
    <location>
        <begin position="160"/>
        <end position="183"/>
    </location>
</feature>